<accession>A0A081PCG2</accession>
<dbReference type="Pfam" id="PF01850">
    <property type="entry name" value="PIN"/>
    <property type="match status" value="1"/>
</dbReference>
<dbReference type="RefSeq" id="WP_037444242.1">
    <property type="nucleotide sequence ID" value="NZ_JNFF01000116.1"/>
</dbReference>
<dbReference type="CDD" id="cd09854">
    <property type="entry name" value="PIN_VapC-like"/>
    <property type="match status" value="1"/>
</dbReference>
<dbReference type="eggNOG" id="COG1848">
    <property type="taxonomic scope" value="Bacteria"/>
</dbReference>
<name>A0A081PCG2_9SPHI</name>
<reference evidence="2 3" key="1">
    <citation type="journal article" date="1992" name="Int. J. Syst. Bacteriol.">
        <title>Sphingobacterium antarcticus sp. nov. a Psychrotrophic Bacterium from the Soils of Schirmacher Oasis, Antarctica.</title>
        <authorList>
            <person name="Shivaji S."/>
            <person name="Ray M.K."/>
            <person name="Rao N.S."/>
            <person name="Saiserr L."/>
            <person name="Jagannadham M.V."/>
            <person name="Kumar G.S."/>
            <person name="Reddy G."/>
            <person name="Bhargava P.M."/>
        </authorList>
    </citation>
    <scope>NUCLEOTIDE SEQUENCE [LARGE SCALE GENOMIC DNA]</scope>
    <source>
        <strain evidence="2 3">4BY</strain>
    </source>
</reference>
<dbReference type="Gene3D" id="3.40.50.1010">
    <property type="entry name" value="5'-nuclease"/>
    <property type="match status" value="1"/>
</dbReference>
<dbReference type="EMBL" id="JNFF01000116">
    <property type="protein sequence ID" value="KEQ28385.1"/>
    <property type="molecule type" value="Genomic_DNA"/>
</dbReference>
<feature type="domain" description="PIN" evidence="1">
    <location>
        <begin position="18"/>
        <end position="167"/>
    </location>
</feature>
<gene>
    <name evidence="2" type="ORF">N180_01765</name>
</gene>
<keyword evidence="3" id="KW-1185">Reference proteome</keyword>
<proteinExistence type="predicted"/>
<dbReference type="OrthoDB" id="1493860at2"/>
<dbReference type="InterPro" id="IPR002716">
    <property type="entry name" value="PIN_dom"/>
</dbReference>
<dbReference type="AlphaFoldDB" id="A0A081PCG2"/>
<organism evidence="2 3">
    <name type="scientific">Pedobacter antarcticus 4BY</name>
    <dbReference type="NCBI Taxonomy" id="1358423"/>
    <lineage>
        <taxon>Bacteria</taxon>
        <taxon>Pseudomonadati</taxon>
        <taxon>Bacteroidota</taxon>
        <taxon>Sphingobacteriia</taxon>
        <taxon>Sphingobacteriales</taxon>
        <taxon>Sphingobacteriaceae</taxon>
        <taxon>Pedobacter</taxon>
    </lineage>
</organism>
<dbReference type="SUPFAM" id="SSF88723">
    <property type="entry name" value="PIN domain-like"/>
    <property type="match status" value="1"/>
</dbReference>
<dbReference type="InterPro" id="IPR029060">
    <property type="entry name" value="PIN-like_dom_sf"/>
</dbReference>
<sequence length="181" mass="20808">MGRILKLKDFEPKGSHHIFLDANILIYAFAPLANYKIQIQEQITKFLESARKVNASLYVTSLVLSEVYNVLLSASFDNWKASRMTAHSLNLKKDFRPTEEFKDSTLAINSAIKNILKLASPFPDNFNNSDAEIISKMCYYADYNDCCFLELAQQKNWMIFTRDNDIINHPMRTIDIITNLG</sequence>
<comment type="caution">
    <text evidence="2">The sequence shown here is derived from an EMBL/GenBank/DDBJ whole genome shotgun (WGS) entry which is preliminary data.</text>
</comment>
<evidence type="ECO:0000313" key="2">
    <source>
        <dbReference type="EMBL" id="KEQ28385.1"/>
    </source>
</evidence>
<protein>
    <recommendedName>
        <fullName evidence="1">PIN domain-containing protein</fullName>
    </recommendedName>
</protein>
<evidence type="ECO:0000313" key="3">
    <source>
        <dbReference type="Proteomes" id="UP000028007"/>
    </source>
</evidence>
<evidence type="ECO:0000259" key="1">
    <source>
        <dbReference type="Pfam" id="PF01850"/>
    </source>
</evidence>
<dbReference type="Proteomes" id="UP000028007">
    <property type="component" value="Unassembled WGS sequence"/>
</dbReference>